<proteinExistence type="predicted"/>
<dbReference type="Pfam" id="PF08442">
    <property type="entry name" value="ATP-grasp_2"/>
    <property type="match status" value="1"/>
</dbReference>
<evidence type="ECO:0000256" key="2">
    <source>
        <dbReference type="ARBA" id="ARBA00022741"/>
    </source>
</evidence>
<dbReference type="GO" id="GO:0042709">
    <property type="term" value="C:succinate-CoA ligase complex"/>
    <property type="evidence" value="ECO:0007669"/>
    <property type="project" value="TreeGrafter"/>
</dbReference>
<dbReference type="GO" id="GO:0006104">
    <property type="term" value="P:succinyl-CoA metabolic process"/>
    <property type="evidence" value="ECO:0007669"/>
    <property type="project" value="TreeGrafter"/>
</dbReference>
<accession>A0AAJ6FK47</accession>
<sequence>MNLYEYESKILLNKFNFLILNSYLVNNYFFLKNQIYKIQVHSGYRKKNGGVLLINNKIQCFLFFKKWKNFFLFEKKIKNFLIEEYIFFEKEIYISFFFNKNFINLILSEKGGIEIENQCFTNFLKLKINYLIISYSIFDYLSNCNLKNFLIKKIIKIIFNLYKFFLIKKIKLLEINPLVIKNNNIFILDCKIILEKKSILNFSDKISNLLNINYIQLKGKICCIVNGAGLALATLDRYNYYDQNCFNFLDLSGKITDKYLNILFNFLITKKISLLFINIFGGIVSCKKILFSILNLMYFDFKFKIVIRLDGSFSNYSKKILIKYKNLIIIEEFKKCIKNSIILLNVKK</sequence>
<dbReference type="InterPro" id="IPR013650">
    <property type="entry name" value="ATP-grasp_succ-CoA_synth-type"/>
</dbReference>
<dbReference type="GO" id="GO:0005524">
    <property type="term" value="F:ATP binding"/>
    <property type="evidence" value="ECO:0007669"/>
    <property type="project" value="InterPro"/>
</dbReference>
<keyword evidence="2" id="KW-0547">Nucleotide-binding</keyword>
<dbReference type="InterPro" id="IPR005809">
    <property type="entry name" value="Succ_CoA_ligase-like_bsu"/>
</dbReference>
<dbReference type="GO" id="GO:0006099">
    <property type="term" value="P:tricarboxylic acid cycle"/>
    <property type="evidence" value="ECO:0007669"/>
    <property type="project" value="InterPro"/>
</dbReference>
<dbReference type="GO" id="GO:0004775">
    <property type="term" value="F:succinate-CoA ligase (ADP-forming) activity"/>
    <property type="evidence" value="ECO:0007669"/>
    <property type="project" value="TreeGrafter"/>
</dbReference>
<keyword evidence="1" id="KW-0436">Ligase</keyword>
<protein>
    <recommendedName>
        <fullName evidence="4">ATP-grasp fold succinyl-CoA synthetase-type domain-containing protein</fullName>
    </recommendedName>
</protein>
<dbReference type="SUPFAM" id="SSF52210">
    <property type="entry name" value="Succinyl-CoA synthetase domains"/>
    <property type="match status" value="1"/>
</dbReference>
<feature type="domain" description="ATP-grasp fold succinyl-CoA synthetase-type" evidence="4">
    <location>
        <begin position="2"/>
        <end position="180"/>
    </location>
</feature>
<dbReference type="InterPro" id="IPR016102">
    <property type="entry name" value="Succinyl-CoA_synth-like"/>
</dbReference>
<name>A0AAJ6FK47_CARRU</name>
<dbReference type="SUPFAM" id="SSF56059">
    <property type="entry name" value="Glutathione synthetase ATP-binding domain-like"/>
    <property type="match status" value="1"/>
</dbReference>
<dbReference type="EMBL" id="CP092148">
    <property type="protein sequence ID" value="WGS67172.1"/>
    <property type="molecule type" value="Genomic_DNA"/>
</dbReference>
<gene>
    <name evidence="5" type="ORF">MEJ65_00675</name>
</gene>
<dbReference type="Gene3D" id="3.30.470.20">
    <property type="entry name" value="ATP-grasp fold, B domain"/>
    <property type="match status" value="1"/>
</dbReference>
<organism evidence="5 6">
    <name type="scientific">Carsonella ruddii</name>
    <dbReference type="NCBI Taxonomy" id="114186"/>
    <lineage>
        <taxon>Bacteria</taxon>
        <taxon>Pseudomonadati</taxon>
        <taxon>Pseudomonadota</taxon>
        <taxon>Gammaproteobacteria</taxon>
        <taxon>Oceanospirillales</taxon>
        <taxon>Halomonadaceae</taxon>
        <taxon>Zymobacter group</taxon>
        <taxon>Candidatus Carsonella</taxon>
    </lineage>
</organism>
<dbReference type="Gene3D" id="3.40.50.261">
    <property type="entry name" value="Succinyl-CoA synthetase domains"/>
    <property type="match status" value="1"/>
</dbReference>
<dbReference type="InterPro" id="IPR013815">
    <property type="entry name" value="ATP_grasp_subdomain_1"/>
</dbReference>
<dbReference type="Gene3D" id="3.30.1490.20">
    <property type="entry name" value="ATP-grasp fold, A domain"/>
    <property type="match status" value="1"/>
</dbReference>
<dbReference type="PIRSF" id="PIRSF001554">
    <property type="entry name" value="SucCS_beta"/>
    <property type="match status" value="1"/>
</dbReference>
<evidence type="ECO:0000313" key="6">
    <source>
        <dbReference type="Proteomes" id="UP001237869"/>
    </source>
</evidence>
<dbReference type="PANTHER" id="PTHR11815">
    <property type="entry name" value="SUCCINYL-COA SYNTHETASE BETA CHAIN"/>
    <property type="match status" value="1"/>
</dbReference>
<evidence type="ECO:0000256" key="1">
    <source>
        <dbReference type="ARBA" id="ARBA00022598"/>
    </source>
</evidence>
<feature type="transmembrane region" description="Helical" evidence="3">
    <location>
        <begin position="274"/>
        <end position="299"/>
    </location>
</feature>
<dbReference type="AlphaFoldDB" id="A0AAJ6FK47"/>
<evidence type="ECO:0000259" key="4">
    <source>
        <dbReference type="Pfam" id="PF08442"/>
    </source>
</evidence>
<dbReference type="RefSeq" id="WP_280955978.1">
    <property type="nucleotide sequence ID" value="NZ_CP092145.1"/>
</dbReference>
<reference evidence="5" key="1">
    <citation type="submission" date="2022-02" db="EMBL/GenBank/DDBJ databases">
        <title>Long-read sequencing of the primary endosymbionts of Cacopsylla melanoneura.</title>
        <authorList>
            <person name="Dittmer J."/>
            <person name="Corretto E."/>
            <person name="Stauffer C."/>
            <person name="Schuler H."/>
        </authorList>
    </citation>
    <scope>NUCLEOTIDE SEQUENCE</scope>
    <source>
        <strain evidence="5">Cmel4</strain>
    </source>
</reference>
<keyword evidence="3" id="KW-0812">Transmembrane</keyword>
<keyword evidence="3" id="KW-0472">Membrane</keyword>
<dbReference type="Proteomes" id="UP001237869">
    <property type="component" value="Chromosome"/>
</dbReference>
<dbReference type="PANTHER" id="PTHR11815:SF10">
    <property type="entry name" value="SUCCINATE--COA LIGASE [GDP-FORMING] SUBUNIT BETA, MITOCHONDRIAL"/>
    <property type="match status" value="1"/>
</dbReference>
<evidence type="ECO:0000256" key="3">
    <source>
        <dbReference type="SAM" id="Phobius"/>
    </source>
</evidence>
<keyword evidence="3" id="KW-1133">Transmembrane helix</keyword>
<evidence type="ECO:0000313" key="5">
    <source>
        <dbReference type="EMBL" id="WGS67172.1"/>
    </source>
</evidence>